<accession>A0A382AKW6</accession>
<reference evidence="8" key="1">
    <citation type="submission" date="2018-05" db="EMBL/GenBank/DDBJ databases">
        <authorList>
            <person name="Lanie J.A."/>
            <person name="Ng W.-L."/>
            <person name="Kazmierczak K.M."/>
            <person name="Andrzejewski T.M."/>
            <person name="Davidsen T.M."/>
            <person name="Wayne K.J."/>
            <person name="Tettelin H."/>
            <person name="Glass J.I."/>
            <person name="Rusch D."/>
            <person name="Podicherti R."/>
            <person name="Tsui H.-C.T."/>
            <person name="Winkler M.E."/>
        </authorList>
    </citation>
    <scope>NUCLEOTIDE SEQUENCE</scope>
</reference>
<protein>
    <recommendedName>
        <fullName evidence="9">Guanine permease</fullName>
    </recommendedName>
</protein>
<comment type="similarity">
    <text evidence="2">Belongs to the nucleobase:cation symporter-2 (NCS2) (TC 2.A.40) family. Azg-like subfamily.</text>
</comment>
<keyword evidence="4 7" id="KW-0812">Transmembrane</keyword>
<evidence type="ECO:0000256" key="3">
    <source>
        <dbReference type="ARBA" id="ARBA00022448"/>
    </source>
</evidence>
<dbReference type="AlphaFoldDB" id="A0A382AKW6"/>
<evidence type="ECO:0000256" key="1">
    <source>
        <dbReference type="ARBA" id="ARBA00004127"/>
    </source>
</evidence>
<keyword evidence="6 7" id="KW-0472">Membrane</keyword>
<feature type="non-terminal residue" evidence="8">
    <location>
        <position position="1"/>
    </location>
</feature>
<feature type="transmembrane region" description="Helical" evidence="7">
    <location>
        <begin position="200"/>
        <end position="219"/>
    </location>
</feature>
<dbReference type="EMBL" id="UINC01025785">
    <property type="protein sequence ID" value="SVB02014.1"/>
    <property type="molecule type" value="Genomic_DNA"/>
</dbReference>
<keyword evidence="5 7" id="KW-1133">Transmembrane helix</keyword>
<evidence type="ECO:0000256" key="2">
    <source>
        <dbReference type="ARBA" id="ARBA00005697"/>
    </source>
</evidence>
<feature type="transmembrane region" description="Helical" evidence="7">
    <location>
        <begin position="376"/>
        <end position="393"/>
    </location>
</feature>
<feature type="transmembrane region" description="Helical" evidence="7">
    <location>
        <begin position="430"/>
        <end position="456"/>
    </location>
</feature>
<dbReference type="InterPro" id="IPR006043">
    <property type="entry name" value="NCS2"/>
</dbReference>
<dbReference type="GO" id="GO:0005886">
    <property type="term" value="C:plasma membrane"/>
    <property type="evidence" value="ECO:0007669"/>
    <property type="project" value="TreeGrafter"/>
</dbReference>
<feature type="transmembrane region" description="Helical" evidence="7">
    <location>
        <begin position="6"/>
        <end position="28"/>
    </location>
</feature>
<evidence type="ECO:0000313" key="8">
    <source>
        <dbReference type="EMBL" id="SVB02014.1"/>
    </source>
</evidence>
<dbReference type="PANTHER" id="PTHR43337:SF1">
    <property type="entry name" value="XANTHINE_URACIL PERMEASE C887.17-RELATED"/>
    <property type="match status" value="1"/>
</dbReference>
<proteinExistence type="inferred from homology"/>
<feature type="transmembrane region" description="Helical" evidence="7">
    <location>
        <begin position="226"/>
        <end position="244"/>
    </location>
</feature>
<feature type="transmembrane region" description="Helical" evidence="7">
    <location>
        <begin position="300"/>
        <end position="322"/>
    </location>
</feature>
<evidence type="ECO:0008006" key="9">
    <source>
        <dbReference type="Google" id="ProtNLM"/>
    </source>
</evidence>
<dbReference type="GO" id="GO:0005345">
    <property type="term" value="F:purine nucleobase transmembrane transporter activity"/>
    <property type="evidence" value="ECO:0007669"/>
    <property type="project" value="TreeGrafter"/>
</dbReference>
<gene>
    <name evidence="8" type="ORF">METZ01_LOCUS154868</name>
</gene>
<dbReference type="GO" id="GO:0012505">
    <property type="term" value="C:endomembrane system"/>
    <property type="evidence" value="ECO:0007669"/>
    <property type="project" value="UniProtKB-SubCell"/>
</dbReference>
<feature type="transmembrane region" description="Helical" evidence="7">
    <location>
        <begin position="476"/>
        <end position="499"/>
    </location>
</feature>
<evidence type="ECO:0000256" key="5">
    <source>
        <dbReference type="ARBA" id="ARBA00022989"/>
    </source>
</evidence>
<dbReference type="PANTHER" id="PTHR43337">
    <property type="entry name" value="XANTHINE/URACIL PERMEASE C887.17-RELATED"/>
    <property type="match status" value="1"/>
</dbReference>
<evidence type="ECO:0000256" key="6">
    <source>
        <dbReference type="ARBA" id="ARBA00023136"/>
    </source>
</evidence>
<organism evidence="8">
    <name type="scientific">marine metagenome</name>
    <dbReference type="NCBI Taxonomy" id="408172"/>
    <lineage>
        <taxon>unclassified sequences</taxon>
        <taxon>metagenomes</taxon>
        <taxon>ecological metagenomes</taxon>
    </lineage>
</organism>
<feature type="transmembrane region" description="Helical" evidence="7">
    <location>
        <begin position="82"/>
        <end position="110"/>
    </location>
</feature>
<dbReference type="Pfam" id="PF00860">
    <property type="entry name" value="Xan_ur_permease"/>
    <property type="match status" value="1"/>
</dbReference>
<evidence type="ECO:0000256" key="7">
    <source>
        <dbReference type="SAM" id="Phobius"/>
    </source>
</evidence>
<keyword evidence="3" id="KW-0813">Transport</keyword>
<dbReference type="InterPro" id="IPR045018">
    <property type="entry name" value="Azg-like"/>
</dbReference>
<feature type="transmembrane region" description="Helical" evidence="7">
    <location>
        <begin position="131"/>
        <end position="148"/>
    </location>
</feature>
<feature type="transmembrane region" description="Helical" evidence="7">
    <location>
        <begin position="40"/>
        <end position="62"/>
    </location>
</feature>
<evidence type="ECO:0000256" key="4">
    <source>
        <dbReference type="ARBA" id="ARBA00022692"/>
    </source>
</evidence>
<sequence length="502" mass="52445">GEVRAGITTFLTMAYILLVNPAMLTLAIGDGTDAGNAQAFGDILFATAIAAFVGCVVMGLWANLPFALAPGMGLNAYFTFTVVNFGMGIAWELALFAVFVEGILFLLMSLPQVPVIGGWRSEMINSIPTDLKVATGAGIGMFLAIIGLREMGWIRDDGAVLVNLGDTESWGGVIGVACDTTAAACDFTDATSGLDVSYGLWAHGALISMVALIAITIMMARGIKGAMIYGIMGAAVWGWLVGAYDPYNDFLGGGAGWGAVEATAPAIGDIISTPSMPEETLMAAFGDNGMGAVGDHMSDFLLVMIAFLFVDVFDTSGTLYSVGRQAGYVDENDELHNSDEAFASDAVATIVGAVCGTSTTTTYIESAAGVEDGGKTGLVAVTVGVLMLSGLFFTDLFAAIPQFAMASALVIIGAMMMRQAADIDWSDSEMALPAFLTICLMPFTYSIADGIAWGIITYVAIKLGMGKFDELNPVMYTLFVLMLMFYIGPGDTSTFGFLFGGL</sequence>
<comment type="subcellular location">
    <subcellularLocation>
        <location evidence="1">Endomembrane system</location>
        <topology evidence="1">Multi-pass membrane protein</topology>
    </subcellularLocation>
</comment>
<name>A0A382AKW6_9ZZZZ</name>